<dbReference type="CDD" id="cd06259">
    <property type="entry name" value="YdcF-like"/>
    <property type="match status" value="1"/>
</dbReference>
<evidence type="ECO:0000313" key="4">
    <source>
        <dbReference type="Proteomes" id="UP000630149"/>
    </source>
</evidence>
<dbReference type="InterPro" id="IPR003848">
    <property type="entry name" value="DUF218"/>
</dbReference>
<feature type="domain" description="DUF218" evidence="2">
    <location>
        <begin position="81"/>
        <end position="243"/>
    </location>
</feature>
<sequence length="253" mass="28730">MMAFVRHFLEAIINPYFFTFALVLGCLILLARGGRPRIVKIGFFLVLVCFLTFSTSFLPRLVTEHLERQYNPILKPNSSIQWIVVLGGGQYQYANSPPNNLLTSASTRRLMEGVRLYRMLPSAKLVLSGGNFNGEASEASRMFDLAQWFAIPKKDIVLESASINTADQARELNELLEGQSFYLVTSAIHMPRSMALFQKQGLTPTAAPTDFTFYWSDERWEKLVFPNPQNFAYLNIAWHEILGRIWANLIGIV</sequence>
<feature type="transmembrane region" description="Helical" evidence="1">
    <location>
        <begin position="12"/>
        <end position="31"/>
    </location>
</feature>
<evidence type="ECO:0000313" key="3">
    <source>
        <dbReference type="EMBL" id="GGI85882.1"/>
    </source>
</evidence>
<evidence type="ECO:0000256" key="1">
    <source>
        <dbReference type="SAM" id="Phobius"/>
    </source>
</evidence>
<dbReference type="GO" id="GO:0000270">
    <property type="term" value="P:peptidoglycan metabolic process"/>
    <property type="evidence" value="ECO:0007669"/>
    <property type="project" value="TreeGrafter"/>
</dbReference>
<feature type="transmembrane region" description="Helical" evidence="1">
    <location>
        <begin position="38"/>
        <end position="58"/>
    </location>
</feature>
<dbReference type="PANTHER" id="PTHR30336:SF4">
    <property type="entry name" value="ENVELOPE BIOGENESIS FACTOR ELYC"/>
    <property type="match status" value="1"/>
</dbReference>
<dbReference type="EMBL" id="BMOB01000005">
    <property type="protein sequence ID" value="GGI85882.1"/>
    <property type="molecule type" value="Genomic_DNA"/>
</dbReference>
<dbReference type="InterPro" id="IPR014729">
    <property type="entry name" value="Rossmann-like_a/b/a_fold"/>
</dbReference>
<dbReference type="RefSeq" id="WP_278041030.1">
    <property type="nucleotide sequence ID" value="NZ_CAAAIA010000006.1"/>
</dbReference>
<evidence type="ECO:0000259" key="2">
    <source>
        <dbReference type="Pfam" id="PF02698"/>
    </source>
</evidence>
<dbReference type="Pfam" id="PF02698">
    <property type="entry name" value="DUF218"/>
    <property type="match status" value="1"/>
</dbReference>
<dbReference type="PANTHER" id="PTHR30336">
    <property type="entry name" value="INNER MEMBRANE PROTEIN, PROBABLE PERMEASE"/>
    <property type="match status" value="1"/>
</dbReference>
<dbReference type="AlphaFoldDB" id="A0A917NBC3"/>
<proteinExistence type="predicted"/>
<dbReference type="GO" id="GO:0043164">
    <property type="term" value="P:Gram-negative-bacterium-type cell wall biogenesis"/>
    <property type="evidence" value="ECO:0007669"/>
    <property type="project" value="TreeGrafter"/>
</dbReference>
<comment type="caution">
    <text evidence="3">The sequence shown here is derived from an EMBL/GenBank/DDBJ whole genome shotgun (WGS) entry which is preliminary data.</text>
</comment>
<name>A0A917NBC3_9GAMM</name>
<gene>
    <name evidence="3" type="ORF">GCM10007966_13130</name>
</gene>
<organism evidence="3 4">
    <name type="scientific">Legionella impletisoli</name>
    <dbReference type="NCBI Taxonomy" id="343510"/>
    <lineage>
        <taxon>Bacteria</taxon>
        <taxon>Pseudomonadati</taxon>
        <taxon>Pseudomonadota</taxon>
        <taxon>Gammaproteobacteria</taxon>
        <taxon>Legionellales</taxon>
        <taxon>Legionellaceae</taxon>
        <taxon>Legionella</taxon>
    </lineage>
</organism>
<keyword evidence="1" id="KW-0812">Transmembrane</keyword>
<dbReference type="PROSITE" id="PS51257">
    <property type="entry name" value="PROKAR_LIPOPROTEIN"/>
    <property type="match status" value="1"/>
</dbReference>
<accession>A0A917NBC3</accession>
<reference evidence="3" key="1">
    <citation type="journal article" date="2014" name="Int. J. Syst. Evol. Microbiol.">
        <title>Complete genome sequence of Corynebacterium casei LMG S-19264T (=DSM 44701T), isolated from a smear-ripened cheese.</title>
        <authorList>
            <consortium name="US DOE Joint Genome Institute (JGI-PGF)"/>
            <person name="Walter F."/>
            <person name="Albersmeier A."/>
            <person name="Kalinowski J."/>
            <person name="Ruckert C."/>
        </authorList>
    </citation>
    <scope>NUCLEOTIDE SEQUENCE</scope>
    <source>
        <strain evidence="3">JCM 13919</strain>
    </source>
</reference>
<dbReference type="Gene3D" id="3.40.50.620">
    <property type="entry name" value="HUPs"/>
    <property type="match status" value="1"/>
</dbReference>
<dbReference type="GO" id="GO:0005886">
    <property type="term" value="C:plasma membrane"/>
    <property type="evidence" value="ECO:0007669"/>
    <property type="project" value="TreeGrafter"/>
</dbReference>
<dbReference type="InterPro" id="IPR051599">
    <property type="entry name" value="Cell_Envelope_Assoc"/>
</dbReference>
<dbReference type="Proteomes" id="UP000630149">
    <property type="component" value="Unassembled WGS sequence"/>
</dbReference>
<protein>
    <submittedName>
        <fullName evidence="3">Membrane protein</fullName>
    </submittedName>
</protein>
<reference evidence="3" key="2">
    <citation type="submission" date="2020-09" db="EMBL/GenBank/DDBJ databases">
        <authorList>
            <person name="Sun Q."/>
            <person name="Ohkuma M."/>
        </authorList>
    </citation>
    <scope>NUCLEOTIDE SEQUENCE</scope>
    <source>
        <strain evidence="3">JCM 13919</strain>
    </source>
</reference>
<keyword evidence="4" id="KW-1185">Reference proteome</keyword>
<keyword evidence="1" id="KW-0472">Membrane</keyword>
<keyword evidence="1" id="KW-1133">Transmembrane helix</keyword>